<reference evidence="2 3" key="1">
    <citation type="submission" date="2017-08" db="EMBL/GenBank/DDBJ databases">
        <title>Draft genome sequence of filamentous cyanobacterium Calothrix elsteri CCALA 953.</title>
        <authorList>
            <person name="Gagunashvili A.N."/>
            <person name="Elster J."/>
            <person name="Andresson O.S."/>
        </authorList>
    </citation>
    <scope>NUCLEOTIDE SEQUENCE [LARGE SCALE GENOMIC DNA]</scope>
    <source>
        <strain evidence="2 3">CCALA 953</strain>
    </source>
</reference>
<evidence type="ECO:0000313" key="3">
    <source>
        <dbReference type="Proteomes" id="UP000218238"/>
    </source>
</evidence>
<dbReference type="OrthoDB" id="9762302at2"/>
<dbReference type="PANTHER" id="PTHR12147:SF26">
    <property type="entry name" value="PEPTIDASE M28 DOMAIN-CONTAINING PROTEIN"/>
    <property type="match status" value="1"/>
</dbReference>
<dbReference type="Proteomes" id="UP000218238">
    <property type="component" value="Unassembled WGS sequence"/>
</dbReference>
<evidence type="ECO:0000313" key="2">
    <source>
        <dbReference type="EMBL" id="PAX45964.1"/>
    </source>
</evidence>
<comment type="caution">
    <text evidence="2">The sequence shown here is derived from an EMBL/GenBank/DDBJ whole genome shotgun (WGS) entry which is preliminary data.</text>
</comment>
<dbReference type="RefSeq" id="WP_095724960.1">
    <property type="nucleotide sequence ID" value="NZ_NTFS01000626.1"/>
</dbReference>
<dbReference type="SUPFAM" id="SSF53187">
    <property type="entry name" value="Zn-dependent exopeptidases"/>
    <property type="match status" value="1"/>
</dbReference>
<name>A0A2A2TA75_9CYAN</name>
<evidence type="ECO:0000259" key="1">
    <source>
        <dbReference type="Pfam" id="PF04389"/>
    </source>
</evidence>
<dbReference type="Gene3D" id="3.40.630.10">
    <property type="entry name" value="Zn peptidases"/>
    <property type="match status" value="1"/>
</dbReference>
<organism evidence="2 3">
    <name type="scientific">Brunnivagina elsteri CCALA 953</name>
    <dbReference type="NCBI Taxonomy" id="987040"/>
    <lineage>
        <taxon>Bacteria</taxon>
        <taxon>Bacillati</taxon>
        <taxon>Cyanobacteriota</taxon>
        <taxon>Cyanophyceae</taxon>
        <taxon>Nostocales</taxon>
        <taxon>Calotrichaceae</taxon>
        <taxon>Brunnivagina</taxon>
    </lineage>
</organism>
<dbReference type="InterPro" id="IPR045175">
    <property type="entry name" value="M28_fam"/>
</dbReference>
<dbReference type="GO" id="GO:0006508">
    <property type="term" value="P:proteolysis"/>
    <property type="evidence" value="ECO:0007669"/>
    <property type="project" value="InterPro"/>
</dbReference>
<dbReference type="InterPro" id="IPR007484">
    <property type="entry name" value="Peptidase_M28"/>
</dbReference>
<accession>A0A2A2TA75</accession>
<protein>
    <submittedName>
        <fullName evidence="2">Peptidase M28</fullName>
    </submittedName>
</protein>
<gene>
    <name evidence="2" type="ORF">CK510_29240</name>
</gene>
<feature type="domain" description="Peptidase M28" evidence="1">
    <location>
        <begin position="120"/>
        <end position="337"/>
    </location>
</feature>
<dbReference type="AlphaFoldDB" id="A0A2A2TA75"/>
<dbReference type="EMBL" id="NTFS01000626">
    <property type="protein sequence ID" value="PAX45964.1"/>
    <property type="molecule type" value="Genomic_DNA"/>
</dbReference>
<sequence length="358" mass="39394">MKKWIWLLVLILAALCVVGSKGLFEQRYAFGIKLRLSQPVIDTIRVEKPSNSSNSSTEQKLEAAVSSPQVSRERLLTHIQKLNFQRYTDAERLRSRNYITSELKKYGFKPKQQSFTDGVNIIAERLGSDRTAGAILVGAHYDTVFQSPGADDNGTGVAVVLEIARMFGLESTPRTLKLVLFDKEEAGLLGSLAFATKRNHVKDLRGAIIMDMVGYACYNPGCQNYPTGLPIKPPSDKGDFIAVIGDTEHLPLLNSFQNSTSKQEKLPAILTVPIPLKGLLTPDTLRSDHAPFWYQGIGAVLVTDTANLRTPHYHQPSDKPNNIDDSFFTGSAQIIVNATDKLLRSNISLNTPVSAISP</sequence>
<dbReference type="PANTHER" id="PTHR12147">
    <property type="entry name" value="METALLOPEPTIDASE M28 FAMILY MEMBER"/>
    <property type="match status" value="1"/>
</dbReference>
<dbReference type="GO" id="GO:0008235">
    <property type="term" value="F:metalloexopeptidase activity"/>
    <property type="evidence" value="ECO:0007669"/>
    <property type="project" value="InterPro"/>
</dbReference>
<dbReference type="Pfam" id="PF04389">
    <property type="entry name" value="Peptidase_M28"/>
    <property type="match status" value="1"/>
</dbReference>
<keyword evidence="3" id="KW-1185">Reference proteome</keyword>
<proteinExistence type="predicted"/>